<dbReference type="Proteomes" id="UP000176786">
    <property type="component" value="Unassembled WGS sequence"/>
</dbReference>
<protein>
    <recommendedName>
        <fullName evidence="3">Bacteriocin-protection protein</fullName>
    </recommendedName>
</protein>
<evidence type="ECO:0000313" key="2">
    <source>
        <dbReference type="Proteomes" id="UP000176786"/>
    </source>
</evidence>
<dbReference type="AlphaFoldDB" id="A0A1F5P9W7"/>
<name>A0A1F5P9W7_9BACT</name>
<dbReference type="Pfam" id="PF13376">
    <property type="entry name" value="OmdA"/>
    <property type="match status" value="1"/>
</dbReference>
<evidence type="ECO:0000313" key="1">
    <source>
        <dbReference type="EMBL" id="OGE86524.1"/>
    </source>
</evidence>
<gene>
    <name evidence="1" type="ORF">A3J48_00105</name>
</gene>
<organism evidence="1 2">
    <name type="scientific">Candidatus Doudnabacteria bacterium RIFCSPHIGHO2_02_FULL_46_11</name>
    <dbReference type="NCBI Taxonomy" id="1817832"/>
    <lineage>
        <taxon>Bacteria</taxon>
        <taxon>Candidatus Doudnaibacteriota</taxon>
    </lineage>
</organism>
<dbReference type="EMBL" id="MFES01000002">
    <property type="protein sequence ID" value="OGE86524.1"/>
    <property type="molecule type" value="Genomic_DNA"/>
</dbReference>
<evidence type="ECO:0008006" key="3">
    <source>
        <dbReference type="Google" id="ProtNLM"/>
    </source>
</evidence>
<proteinExistence type="predicted"/>
<accession>A0A1F5P9W7</accession>
<comment type="caution">
    <text evidence="1">The sequence shown here is derived from an EMBL/GenBank/DDBJ whole genome shotgun (WGS) entry which is preliminary data.</text>
</comment>
<sequence>MAKKEAAHRLPADLKKVIVSAPKAQAVWEDITPLARNEWICWVETAKHLETRNRRIERVRDELIQGMRRPCCWAGCKHRSK</sequence>
<reference evidence="1 2" key="1">
    <citation type="journal article" date="2016" name="Nat. Commun.">
        <title>Thousands of microbial genomes shed light on interconnected biogeochemical processes in an aquifer system.</title>
        <authorList>
            <person name="Anantharaman K."/>
            <person name="Brown C.T."/>
            <person name="Hug L.A."/>
            <person name="Sharon I."/>
            <person name="Castelle C.J."/>
            <person name="Probst A.J."/>
            <person name="Thomas B.C."/>
            <person name="Singh A."/>
            <person name="Wilkins M.J."/>
            <person name="Karaoz U."/>
            <person name="Brodie E.L."/>
            <person name="Williams K.H."/>
            <person name="Hubbard S.S."/>
            <person name="Banfield J.F."/>
        </authorList>
    </citation>
    <scope>NUCLEOTIDE SEQUENCE [LARGE SCALE GENOMIC DNA]</scope>
</reference>